<keyword evidence="3" id="KW-1185">Reference proteome</keyword>
<evidence type="ECO:0000256" key="1">
    <source>
        <dbReference type="SAM" id="MobiDB-lite"/>
    </source>
</evidence>
<dbReference type="RefSeq" id="XP_034010445.1">
    <property type="nucleotide sequence ID" value="XM_034157982.1"/>
</dbReference>
<protein>
    <submittedName>
        <fullName evidence="2">Uncharacterized protein</fullName>
    </submittedName>
</protein>
<name>A0A642UFZ4_DIURU</name>
<feature type="region of interest" description="Disordered" evidence="1">
    <location>
        <begin position="43"/>
        <end position="186"/>
    </location>
</feature>
<sequence length="674" mass="75799">MSEKLRYIFGDAMKSQSLRHSSEITDSVIPNNRKRPRHIALDIHDDDTLISTSQPTNDQRVDMSSTIIGNTSKRSDVRFQHNRRESQNHTSADYSRRSSEIQDQKPSPDVDLTLPRRSSKAKSSSARGQSCSKAPISRMEQCTNSTPPHKTDVFSKSSEKQENLSRIGSTMHEMSDRRSRQMSGHLSEESVEKLIIKSIAPIIEESKSLQKKVNLLESCQNQSTLAVAKELAELKTEITNLRELTLNQRQVFDTVLDNLKPLLHSIQQSIERSNAEIGRLGDILESKSRQPDTLQMVENIRARGIEQLGAIDNMTTQLEAVSYKPLSIVSTSDPSKGDSESDRLGADVENGNPYDPALSGVSHYHSPELSIRSASKVAPSQQLVLYDADLEQTLPTETSTRKAIVISKEEADRKALQYRRKKKVRRKIADYFKDVVKQKVNGGDFANLHEDGHITSDTQSSQHTYSIDEIPETENEQGDESDSKLKASLQSNPRIDINEFATQTTSAIQSTVSRQEATLTHIPTEVFAKLRWMIDYVKANSQFPSLNGIPPHQVHSWLRLVFYFAAIFNIPKGSSFTCNDSCEFSVDLFVTEGIADIENNWAAHSPDCQYQQKAIDMLANVDHVGKPMHWVLDEVAKLLSGNLESSQLKKLWKVTFDCNLSEEASNYLLHKCQQ</sequence>
<dbReference type="AlphaFoldDB" id="A0A642UFZ4"/>
<dbReference type="GeneID" id="54783694"/>
<feature type="compositionally biased region" description="Polar residues" evidence="1">
    <location>
        <begin position="49"/>
        <end position="72"/>
    </location>
</feature>
<feature type="region of interest" description="Disordered" evidence="1">
    <location>
        <begin position="17"/>
        <end position="36"/>
    </location>
</feature>
<reference evidence="2 3" key="1">
    <citation type="submission" date="2019-07" db="EMBL/GenBank/DDBJ databases">
        <title>Genome assembly of two rare yeast pathogens: Diutina rugosa and Trichomonascus ciferrii.</title>
        <authorList>
            <person name="Mixao V."/>
            <person name="Saus E."/>
            <person name="Hansen A."/>
            <person name="Lass-Flor C."/>
            <person name="Gabaldon T."/>
        </authorList>
    </citation>
    <scope>NUCLEOTIDE SEQUENCE [LARGE SCALE GENOMIC DNA]</scope>
    <source>
        <strain evidence="2 3">CBS 613</strain>
    </source>
</reference>
<gene>
    <name evidence="2" type="ORF">DIURU_005043</name>
</gene>
<feature type="region of interest" description="Disordered" evidence="1">
    <location>
        <begin position="329"/>
        <end position="349"/>
    </location>
</feature>
<feature type="compositionally biased region" description="Basic and acidic residues" evidence="1">
    <location>
        <begin position="94"/>
        <end position="108"/>
    </location>
</feature>
<organism evidence="2 3">
    <name type="scientific">Diutina rugosa</name>
    <name type="common">Yeast</name>
    <name type="synonym">Candida rugosa</name>
    <dbReference type="NCBI Taxonomy" id="5481"/>
    <lineage>
        <taxon>Eukaryota</taxon>
        <taxon>Fungi</taxon>
        <taxon>Dikarya</taxon>
        <taxon>Ascomycota</taxon>
        <taxon>Saccharomycotina</taxon>
        <taxon>Pichiomycetes</taxon>
        <taxon>Debaryomycetaceae</taxon>
        <taxon>Diutina</taxon>
    </lineage>
</organism>
<evidence type="ECO:0000313" key="3">
    <source>
        <dbReference type="Proteomes" id="UP000449547"/>
    </source>
</evidence>
<feature type="compositionally biased region" description="Basic and acidic residues" evidence="1">
    <location>
        <begin position="73"/>
        <end position="87"/>
    </location>
</feature>
<dbReference type="EMBL" id="SWFT01000149">
    <property type="protein sequence ID" value="KAA8898188.1"/>
    <property type="molecule type" value="Genomic_DNA"/>
</dbReference>
<dbReference type="Proteomes" id="UP000449547">
    <property type="component" value="Unassembled WGS sequence"/>
</dbReference>
<accession>A0A642UFZ4</accession>
<dbReference type="VEuPathDB" id="FungiDB:DIURU_005043"/>
<proteinExistence type="predicted"/>
<evidence type="ECO:0000313" key="2">
    <source>
        <dbReference type="EMBL" id="KAA8898188.1"/>
    </source>
</evidence>
<feature type="compositionally biased region" description="Basic and acidic residues" evidence="1">
    <location>
        <begin position="335"/>
        <end position="346"/>
    </location>
</feature>
<feature type="compositionally biased region" description="Polar residues" evidence="1">
    <location>
        <begin position="17"/>
        <end position="30"/>
    </location>
</feature>
<comment type="caution">
    <text evidence="2">The sequence shown here is derived from an EMBL/GenBank/DDBJ whole genome shotgun (WGS) entry which is preliminary data.</text>
</comment>
<feature type="compositionally biased region" description="Basic and acidic residues" evidence="1">
    <location>
        <begin position="149"/>
        <end position="163"/>
    </location>
</feature>